<name>A0ABR2J0E5_9EUKA</name>
<comment type="caution">
    <text evidence="1">The sequence shown here is derived from an EMBL/GenBank/DDBJ whole genome shotgun (WGS) entry which is preliminary data.</text>
</comment>
<proteinExistence type="predicted"/>
<sequence length="182" mass="21265">MINIYDILDIFKQNKNIILYLLECEIITAEDFTNIINDSISIEYKCFFYPEIKDYVNASDKTAIEQKLSELDSDTLNNFKNFRQLGENHHYICSLIRSDLIKEFVLYLTLNDISPREISIKLSIFETNSILIENKSITPIEYASFFGSKKIFQYLKKKGNPITPSLLIYAIHCGDYRLIPHD</sequence>
<gene>
    <name evidence="1" type="ORF">M9Y10_007123</name>
</gene>
<accession>A0ABR2J0E5</accession>
<evidence type="ECO:0000313" key="1">
    <source>
        <dbReference type="EMBL" id="KAK8871398.1"/>
    </source>
</evidence>
<reference evidence="1 2" key="1">
    <citation type="submission" date="2024-04" db="EMBL/GenBank/DDBJ databases">
        <title>Tritrichomonas musculus Genome.</title>
        <authorList>
            <person name="Alves-Ferreira E."/>
            <person name="Grigg M."/>
            <person name="Lorenzi H."/>
            <person name="Galac M."/>
        </authorList>
    </citation>
    <scope>NUCLEOTIDE SEQUENCE [LARGE SCALE GENOMIC DNA]</scope>
    <source>
        <strain evidence="1 2">EAF2021</strain>
    </source>
</reference>
<keyword evidence="2" id="KW-1185">Reference proteome</keyword>
<evidence type="ECO:0000313" key="2">
    <source>
        <dbReference type="Proteomes" id="UP001470230"/>
    </source>
</evidence>
<evidence type="ECO:0008006" key="3">
    <source>
        <dbReference type="Google" id="ProtNLM"/>
    </source>
</evidence>
<dbReference type="Proteomes" id="UP001470230">
    <property type="component" value="Unassembled WGS sequence"/>
</dbReference>
<protein>
    <recommendedName>
        <fullName evidence="3">DUF3447 domain-containing protein</fullName>
    </recommendedName>
</protein>
<organism evidence="1 2">
    <name type="scientific">Tritrichomonas musculus</name>
    <dbReference type="NCBI Taxonomy" id="1915356"/>
    <lineage>
        <taxon>Eukaryota</taxon>
        <taxon>Metamonada</taxon>
        <taxon>Parabasalia</taxon>
        <taxon>Tritrichomonadida</taxon>
        <taxon>Tritrichomonadidae</taxon>
        <taxon>Tritrichomonas</taxon>
    </lineage>
</organism>
<dbReference type="EMBL" id="JAPFFF010000013">
    <property type="protein sequence ID" value="KAK8871398.1"/>
    <property type="molecule type" value="Genomic_DNA"/>
</dbReference>